<evidence type="ECO:0000313" key="3">
    <source>
        <dbReference type="Proteomes" id="UP000574390"/>
    </source>
</evidence>
<feature type="region of interest" description="Disordered" evidence="1">
    <location>
        <begin position="147"/>
        <end position="169"/>
    </location>
</feature>
<proteinExistence type="predicted"/>
<reference evidence="2 3" key="1">
    <citation type="submission" date="2020-04" db="EMBL/GenBank/DDBJ databases">
        <title>Perkinsus olseni comparative genomics.</title>
        <authorList>
            <person name="Bogema D.R."/>
        </authorList>
    </citation>
    <scope>NUCLEOTIDE SEQUENCE [LARGE SCALE GENOMIC DNA]</scope>
    <source>
        <strain evidence="2">ATCC PRA-205</strain>
    </source>
</reference>
<feature type="non-terminal residue" evidence="2">
    <location>
        <position position="189"/>
    </location>
</feature>
<dbReference type="EMBL" id="JABANM010001189">
    <property type="protein sequence ID" value="KAF4754702.1"/>
    <property type="molecule type" value="Genomic_DNA"/>
</dbReference>
<evidence type="ECO:0000313" key="2">
    <source>
        <dbReference type="EMBL" id="KAF4754702.1"/>
    </source>
</evidence>
<evidence type="ECO:0000256" key="1">
    <source>
        <dbReference type="SAM" id="MobiDB-lite"/>
    </source>
</evidence>
<dbReference type="AlphaFoldDB" id="A0A7J6UBX9"/>
<sequence>GFATEPVTSSLPTRQDAASRGVLEGREWMMITLTVDGHVSVASHQSANSYLGRIKHCPTRCAPADVLVLRYLPGRIEIGLRGGVVWVEVLTSCTDTKLVPVVKLCGAVTQLDVLPPAPSIPEDLPPSSVECIIPFSVATEELGSAFPRPGLRGSDSMLKKRSAAQSRARPEFPSWLTHYRDFQVSAEKS</sequence>
<accession>A0A7J6UBX9</accession>
<comment type="caution">
    <text evidence="2">The sequence shown here is derived from an EMBL/GenBank/DDBJ whole genome shotgun (WGS) entry which is preliminary data.</text>
</comment>
<protein>
    <submittedName>
        <fullName evidence="2">Uncharacterized protein</fullName>
    </submittedName>
</protein>
<name>A0A7J6UBX9_PEROL</name>
<feature type="non-terminal residue" evidence="2">
    <location>
        <position position="1"/>
    </location>
</feature>
<organism evidence="2 3">
    <name type="scientific">Perkinsus olseni</name>
    <name type="common">Perkinsus atlanticus</name>
    <dbReference type="NCBI Taxonomy" id="32597"/>
    <lineage>
        <taxon>Eukaryota</taxon>
        <taxon>Sar</taxon>
        <taxon>Alveolata</taxon>
        <taxon>Perkinsozoa</taxon>
        <taxon>Perkinsea</taxon>
        <taxon>Perkinsida</taxon>
        <taxon>Perkinsidae</taxon>
        <taxon>Perkinsus</taxon>
    </lineage>
</organism>
<dbReference type="Proteomes" id="UP000574390">
    <property type="component" value="Unassembled WGS sequence"/>
</dbReference>
<gene>
    <name evidence="2" type="ORF">FOZ62_027976</name>
</gene>